<dbReference type="Pfam" id="PF07676">
    <property type="entry name" value="PD40"/>
    <property type="match status" value="1"/>
</dbReference>
<keyword evidence="12" id="KW-1185">Reference proteome</keyword>
<feature type="compositionally biased region" description="Polar residues" evidence="9">
    <location>
        <begin position="270"/>
        <end position="286"/>
    </location>
</feature>
<evidence type="ECO:0000256" key="6">
    <source>
        <dbReference type="ARBA" id="ARBA00022840"/>
    </source>
</evidence>
<feature type="binding site" evidence="8">
    <location>
        <position position="43"/>
    </location>
    <ligand>
        <name>ATP</name>
        <dbReference type="ChEBI" id="CHEBI:30616"/>
    </ligand>
</feature>
<evidence type="ECO:0000259" key="10">
    <source>
        <dbReference type="PROSITE" id="PS50011"/>
    </source>
</evidence>
<dbReference type="InterPro" id="IPR008271">
    <property type="entry name" value="Ser/Thr_kinase_AS"/>
</dbReference>
<dbReference type="CDD" id="cd00200">
    <property type="entry name" value="WD40"/>
    <property type="match status" value="1"/>
</dbReference>
<evidence type="ECO:0000256" key="9">
    <source>
        <dbReference type="SAM" id="MobiDB-lite"/>
    </source>
</evidence>
<dbReference type="InterPro" id="IPR001680">
    <property type="entry name" value="WD40_rpt"/>
</dbReference>
<reference evidence="11 12" key="1">
    <citation type="journal article" date="2019" name="Int. J. Syst. Evol. Microbiol.">
        <title>The Global Catalogue of Microorganisms (GCM) 10K type strain sequencing project: providing services to taxonomists for standard genome sequencing and annotation.</title>
        <authorList>
            <consortium name="The Broad Institute Genomics Platform"/>
            <consortium name="The Broad Institute Genome Sequencing Center for Infectious Disease"/>
            <person name="Wu L."/>
            <person name="Ma J."/>
        </authorList>
    </citation>
    <scope>NUCLEOTIDE SEQUENCE [LARGE SCALE GENOMIC DNA]</scope>
    <source>
        <strain evidence="11 12">JCM 6833</strain>
    </source>
</reference>
<evidence type="ECO:0000256" key="8">
    <source>
        <dbReference type="PROSITE-ProRule" id="PRU10141"/>
    </source>
</evidence>
<feature type="region of interest" description="Disordered" evidence="9">
    <location>
        <begin position="266"/>
        <end position="289"/>
    </location>
</feature>
<dbReference type="PROSITE" id="PS00678">
    <property type="entry name" value="WD_REPEATS_1"/>
    <property type="match status" value="1"/>
</dbReference>
<dbReference type="SMART" id="SM00320">
    <property type="entry name" value="WD40"/>
    <property type="match status" value="6"/>
</dbReference>
<feature type="repeat" description="WD" evidence="7">
    <location>
        <begin position="518"/>
        <end position="549"/>
    </location>
</feature>
<protein>
    <recommendedName>
        <fullName evidence="10">Protein kinase domain-containing protein</fullName>
    </recommendedName>
</protein>
<dbReference type="PROSITE" id="PS00108">
    <property type="entry name" value="PROTEIN_KINASE_ST"/>
    <property type="match status" value="1"/>
</dbReference>
<feature type="domain" description="Protein kinase" evidence="10">
    <location>
        <begin position="15"/>
        <end position="271"/>
    </location>
</feature>
<evidence type="ECO:0000313" key="11">
    <source>
        <dbReference type="EMBL" id="GAA2608050.1"/>
    </source>
</evidence>
<dbReference type="RefSeq" id="WP_344544218.1">
    <property type="nucleotide sequence ID" value="NZ_BAAATD010000006.1"/>
</dbReference>
<dbReference type="Gene3D" id="2.130.10.10">
    <property type="entry name" value="YVTN repeat-like/Quinoprotein amine dehydrogenase"/>
    <property type="match status" value="3"/>
</dbReference>
<dbReference type="InterPro" id="IPR011047">
    <property type="entry name" value="Quinoprotein_ADH-like_sf"/>
</dbReference>
<dbReference type="Gene3D" id="1.10.510.10">
    <property type="entry name" value="Transferase(Phosphotransferase) domain 1"/>
    <property type="match status" value="1"/>
</dbReference>
<dbReference type="InterPro" id="IPR000719">
    <property type="entry name" value="Prot_kinase_dom"/>
</dbReference>
<dbReference type="SUPFAM" id="SSF50998">
    <property type="entry name" value="Quinoprotein alcohol dehydrogenase-like"/>
    <property type="match status" value="1"/>
</dbReference>
<dbReference type="CDD" id="cd14014">
    <property type="entry name" value="STKc_PknB_like"/>
    <property type="match status" value="1"/>
</dbReference>
<dbReference type="PROSITE" id="PS50294">
    <property type="entry name" value="WD_REPEATS_REGION"/>
    <property type="match status" value="2"/>
</dbReference>
<comment type="caution">
    <text evidence="11">The sequence shown here is derived from an EMBL/GenBank/DDBJ whole genome shotgun (WGS) entry which is preliminary data.</text>
</comment>
<feature type="repeat" description="WD" evidence="7">
    <location>
        <begin position="595"/>
        <end position="636"/>
    </location>
</feature>
<dbReference type="PROSITE" id="PS50011">
    <property type="entry name" value="PROTEIN_KINASE_DOM"/>
    <property type="match status" value="1"/>
</dbReference>
<evidence type="ECO:0000256" key="7">
    <source>
        <dbReference type="PROSITE-ProRule" id="PRU00221"/>
    </source>
</evidence>
<sequence>MAPLVNGDPVMIGSYRLVGRLGEGGMGRVYLGETPSGRRVAVKLIHAEHVDDPRFRDRFAREVQAAQRVSGFYTAPVLDADPNGDPPWMATAYVPGPALHTLVNTEGPLPPDRIRVLGAGLAEGLAAIHAAGLVHRDLKPGNVIVAEDGPRIIDFGIARALDASTMTATGTLIGTLAYMSPEQINLDTPGPPSDVFSLGAVLTFAATAHGPFDAPSPGAIVHQVVNEPPALDDIPPPLRDIITHCLAKDPADRPTASQLITRLAAGSPESLDQPTRADTSPQQVPTSPFGPAPAAYPPPAAFAQPPGPLPQAAPYYVAAPPAVERPSGIPRRALLAGAVGGALVASGAAAFGLSRLADDESGGRKIAHRILPGDFSDLRSLAFSPDGKIVAGGSTQTGTPTLHFWDAAEAKKVAEYRATPQGVHEVVFTPDGGTLILAGADGTVRLWRMADRHEIAVLRGHTRGQVNAVAISKRGIIASGGNDGTVRLWDAKTLRNVRTITQKYPNLDLDFGPPNYGVAFSPDGRVLASVGGYASVRLWDPDTGRRIAEITTQRPATTVTFSPDGRTLAVGEYGHADQASTTVLVDVPSRRIAGQLSRHKSVNAVAFSPSGRSLATTGDHTTLELWNASTRSIIESVKAPGTMATLAFSPDGRTLAAGAYGHAFLLPDLTHLP</sequence>
<dbReference type="InterPro" id="IPR011659">
    <property type="entry name" value="WD40"/>
</dbReference>
<evidence type="ECO:0000256" key="1">
    <source>
        <dbReference type="ARBA" id="ARBA00022574"/>
    </source>
</evidence>
<dbReference type="Pfam" id="PF00069">
    <property type="entry name" value="Pkinase"/>
    <property type="match status" value="1"/>
</dbReference>
<dbReference type="EMBL" id="BAAATD010000006">
    <property type="protein sequence ID" value="GAA2608050.1"/>
    <property type="molecule type" value="Genomic_DNA"/>
</dbReference>
<evidence type="ECO:0000256" key="4">
    <source>
        <dbReference type="ARBA" id="ARBA00022741"/>
    </source>
</evidence>
<feature type="repeat" description="WD" evidence="7">
    <location>
        <begin position="416"/>
        <end position="457"/>
    </location>
</feature>
<keyword evidence="1 7" id="KW-0853">WD repeat</keyword>
<dbReference type="Proteomes" id="UP001501509">
    <property type="component" value="Unassembled WGS sequence"/>
</dbReference>
<dbReference type="SMART" id="SM00220">
    <property type="entry name" value="S_TKc"/>
    <property type="match status" value="1"/>
</dbReference>
<evidence type="ECO:0000313" key="12">
    <source>
        <dbReference type="Proteomes" id="UP001501509"/>
    </source>
</evidence>
<proteinExistence type="predicted"/>
<accession>A0ABN3PY48</accession>
<dbReference type="InterPro" id="IPR015943">
    <property type="entry name" value="WD40/YVTN_repeat-like_dom_sf"/>
</dbReference>
<dbReference type="PROSITE" id="PS50082">
    <property type="entry name" value="WD_REPEATS_2"/>
    <property type="match status" value="4"/>
</dbReference>
<evidence type="ECO:0000256" key="5">
    <source>
        <dbReference type="ARBA" id="ARBA00022777"/>
    </source>
</evidence>
<dbReference type="PANTHER" id="PTHR43289:SF34">
    <property type="entry name" value="SERINE_THREONINE-PROTEIN KINASE YBDM-RELATED"/>
    <property type="match status" value="1"/>
</dbReference>
<feature type="repeat" description="WD" evidence="7">
    <location>
        <begin position="458"/>
        <end position="499"/>
    </location>
</feature>
<organism evidence="11 12">
    <name type="scientific">Actinomadura fulvescens</name>
    <dbReference type="NCBI Taxonomy" id="46160"/>
    <lineage>
        <taxon>Bacteria</taxon>
        <taxon>Bacillati</taxon>
        <taxon>Actinomycetota</taxon>
        <taxon>Actinomycetes</taxon>
        <taxon>Streptosporangiales</taxon>
        <taxon>Thermomonosporaceae</taxon>
        <taxon>Actinomadura</taxon>
    </lineage>
</organism>
<keyword evidence="6 8" id="KW-0067">ATP-binding</keyword>
<dbReference type="PANTHER" id="PTHR43289">
    <property type="entry name" value="MITOGEN-ACTIVATED PROTEIN KINASE KINASE KINASE 20-RELATED"/>
    <property type="match status" value="1"/>
</dbReference>
<name>A0ABN3PY48_9ACTN</name>
<dbReference type="InterPro" id="IPR019775">
    <property type="entry name" value="WD40_repeat_CS"/>
</dbReference>
<dbReference type="SUPFAM" id="SSF56112">
    <property type="entry name" value="Protein kinase-like (PK-like)"/>
    <property type="match status" value="1"/>
</dbReference>
<dbReference type="Pfam" id="PF00400">
    <property type="entry name" value="WD40"/>
    <property type="match status" value="5"/>
</dbReference>
<keyword evidence="4 8" id="KW-0547">Nucleotide-binding</keyword>
<keyword evidence="2" id="KW-0808">Transferase</keyword>
<evidence type="ECO:0000256" key="2">
    <source>
        <dbReference type="ARBA" id="ARBA00022679"/>
    </source>
</evidence>
<dbReference type="Gene3D" id="3.30.200.20">
    <property type="entry name" value="Phosphorylase Kinase, domain 1"/>
    <property type="match status" value="1"/>
</dbReference>
<dbReference type="PROSITE" id="PS00107">
    <property type="entry name" value="PROTEIN_KINASE_ATP"/>
    <property type="match status" value="1"/>
</dbReference>
<evidence type="ECO:0000256" key="3">
    <source>
        <dbReference type="ARBA" id="ARBA00022737"/>
    </source>
</evidence>
<dbReference type="InterPro" id="IPR011009">
    <property type="entry name" value="Kinase-like_dom_sf"/>
</dbReference>
<gene>
    <name evidence="11" type="ORF">GCM10010411_47850</name>
</gene>
<keyword evidence="3" id="KW-0677">Repeat</keyword>
<keyword evidence="5" id="KW-0418">Kinase</keyword>
<dbReference type="InterPro" id="IPR017441">
    <property type="entry name" value="Protein_kinase_ATP_BS"/>
</dbReference>